<dbReference type="SUPFAM" id="SSF74853">
    <property type="entry name" value="Lamin A/C globular tail domain"/>
    <property type="match status" value="1"/>
</dbReference>
<dbReference type="PANTHER" id="PTHR46211">
    <property type="entry name" value="GLYCEROPHOSPHORYL DIESTER PHOSPHODIESTERASE"/>
    <property type="match status" value="1"/>
</dbReference>
<name>A0A1G6Q7V9_9PSEU</name>
<sequence>MGQRSRALGRVAATVTLVTASVAGVIVGTTALGRGTPEAVEATEAARQPNRGHAIVTAHRGSPGLAPEETVASYRQALSEGADVLEGDVQLTADGELVLVHDDTLERTTDVETVFPERAPWRVGQFTLAELKRLDAGSWFHPRFAGERVPTVAELLRTNRGKVGLTLELKAPENSEGVATKLARELKAAGLADGAVLRSGAYRVMVHSRDEGALKEFHRTAPKVQLAVLTGGRMLDDAELDRLADWTIGVFAHPRVTGAADVERAHSRGLRVISDPVDSPSQIEMASLQGYDWIVTNFPSTARRVTEGKKPFPHANGIVVDHVFPNPSGDDVQPETGEHVTLRNATRKPIDVSGYHLRDQATNLLRIGEGYVLRPGSLLRVYVGPGTNTGDAYYNGLTTGFLNNTGGDTVSVYDPRHKLLDSFSYIVP</sequence>
<dbReference type="PROSITE" id="PS51704">
    <property type="entry name" value="GP_PDE"/>
    <property type="match status" value="1"/>
</dbReference>
<dbReference type="Gene3D" id="2.60.40.1260">
    <property type="entry name" value="Lamin Tail domain"/>
    <property type="match status" value="1"/>
</dbReference>
<dbReference type="GO" id="GO:0008081">
    <property type="term" value="F:phosphoric diester hydrolase activity"/>
    <property type="evidence" value="ECO:0007669"/>
    <property type="project" value="InterPro"/>
</dbReference>
<dbReference type="Gene3D" id="3.20.20.190">
    <property type="entry name" value="Phosphatidylinositol (PI) phosphodiesterase"/>
    <property type="match status" value="1"/>
</dbReference>
<protein>
    <submittedName>
        <fullName evidence="1">Glycerophosphoryl diester phosphodiesterase</fullName>
    </submittedName>
</protein>
<accession>A0A1G6Q7V9</accession>
<dbReference type="EMBL" id="FMZE01000004">
    <property type="protein sequence ID" value="SDC87984.1"/>
    <property type="molecule type" value="Genomic_DNA"/>
</dbReference>
<evidence type="ECO:0000313" key="2">
    <source>
        <dbReference type="Proteomes" id="UP000199494"/>
    </source>
</evidence>
<reference evidence="1 2" key="1">
    <citation type="submission" date="2016-10" db="EMBL/GenBank/DDBJ databases">
        <authorList>
            <person name="de Groot N.N."/>
        </authorList>
    </citation>
    <scope>NUCLEOTIDE SEQUENCE [LARGE SCALE GENOMIC DNA]</scope>
    <source>
        <strain evidence="1 2">CGMCC 4.5506</strain>
    </source>
</reference>
<gene>
    <name evidence="1" type="ORF">SAMN05421630_104261</name>
</gene>
<organism evidence="1 2">
    <name type="scientific">Prauserella marina</name>
    <dbReference type="NCBI Taxonomy" id="530584"/>
    <lineage>
        <taxon>Bacteria</taxon>
        <taxon>Bacillati</taxon>
        <taxon>Actinomycetota</taxon>
        <taxon>Actinomycetes</taxon>
        <taxon>Pseudonocardiales</taxon>
        <taxon>Pseudonocardiaceae</taxon>
        <taxon>Prauserella</taxon>
    </lineage>
</organism>
<dbReference type="InterPro" id="IPR030395">
    <property type="entry name" value="GP_PDE_dom"/>
</dbReference>
<evidence type="ECO:0000313" key="1">
    <source>
        <dbReference type="EMBL" id="SDC87984.1"/>
    </source>
</evidence>
<dbReference type="PROSITE" id="PS50007">
    <property type="entry name" value="PIPLC_X_DOMAIN"/>
    <property type="match status" value="1"/>
</dbReference>
<dbReference type="GO" id="GO:0006629">
    <property type="term" value="P:lipid metabolic process"/>
    <property type="evidence" value="ECO:0007669"/>
    <property type="project" value="InterPro"/>
</dbReference>
<dbReference type="InterPro" id="IPR001322">
    <property type="entry name" value="Lamin_tail_dom"/>
</dbReference>
<dbReference type="STRING" id="530584.SAMN05421630_104261"/>
<keyword evidence="2" id="KW-1185">Reference proteome</keyword>
<dbReference type="InterPro" id="IPR036415">
    <property type="entry name" value="Lamin_tail_dom_sf"/>
</dbReference>
<dbReference type="Pfam" id="PF00932">
    <property type="entry name" value="LTD"/>
    <property type="match status" value="1"/>
</dbReference>
<dbReference type="SUPFAM" id="SSF51695">
    <property type="entry name" value="PLC-like phosphodiesterases"/>
    <property type="match status" value="1"/>
</dbReference>
<dbReference type="AlphaFoldDB" id="A0A1G6Q7V9"/>
<dbReference type="PANTHER" id="PTHR46211:SF14">
    <property type="entry name" value="GLYCEROPHOSPHODIESTER PHOSPHODIESTERASE"/>
    <property type="match status" value="1"/>
</dbReference>
<dbReference type="InterPro" id="IPR017946">
    <property type="entry name" value="PLC-like_Pdiesterase_TIM-brl"/>
</dbReference>
<dbReference type="Pfam" id="PF03009">
    <property type="entry name" value="GDPD"/>
    <property type="match status" value="1"/>
</dbReference>
<dbReference type="Proteomes" id="UP000199494">
    <property type="component" value="Unassembled WGS sequence"/>
</dbReference>
<proteinExistence type="predicted"/>